<evidence type="ECO:0000313" key="2">
    <source>
        <dbReference type="EMBL" id="VBB69596.1"/>
    </source>
</evidence>
<gene>
    <name evidence="2" type="ORF">RIEGSTA812A_PEG_1069</name>
</gene>
<dbReference type="AlphaFoldDB" id="A0A484H666"/>
<evidence type="ECO:0008006" key="3">
    <source>
        <dbReference type="Google" id="ProtNLM"/>
    </source>
</evidence>
<accession>A0A484H666</accession>
<name>A0A484H666_9ZZZZ</name>
<proteinExistence type="predicted"/>
<feature type="compositionally biased region" description="Low complexity" evidence="1">
    <location>
        <begin position="13"/>
        <end position="24"/>
    </location>
</feature>
<organism evidence="2">
    <name type="scientific">invertebrate metagenome</name>
    <dbReference type="NCBI Taxonomy" id="1711999"/>
    <lineage>
        <taxon>unclassified sequences</taxon>
        <taxon>metagenomes</taxon>
        <taxon>organismal metagenomes</taxon>
    </lineage>
</organism>
<sequence length="321" mass="36275">MASIPPGSCQGDGTIITTTGMPTMEQPRRFDPHMEMELFSIIRSDGASGSPVVPVQLQSRDRFSFHCYQGISCWNQCCYGADLTLTPQCILRLSRRLNLRPQGFLAQYTVPAFLERAELPVAKLKMGGESGKGACPFVTAEGCRVYADRPVTCRYYPLGFATVKLKESESKEDFYFPVRETHCRGHEESREQTVATFRREQGVECYDHVNRGWLDIIMKAVSWKTLGGPYGKEMTAQAQKMFFMVSTDVDALRRFIFNTNFLNTYEVSHEAIEAITNDDATLLQLGFDWLKNVLFNEKTIVMKQHVLQTAIAKARERTGAS</sequence>
<feature type="region of interest" description="Disordered" evidence="1">
    <location>
        <begin position="1"/>
        <end position="24"/>
    </location>
</feature>
<reference evidence="2" key="1">
    <citation type="submission" date="2018-10" db="EMBL/GenBank/DDBJ databases">
        <authorList>
            <person name="Gruber-Vodicka H."/>
            <person name="Jaeckle O."/>
        </authorList>
    </citation>
    <scope>NUCLEOTIDE SEQUENCE</scope>
</reference>
<evidence type="ECO:0000256" key="1">
    <source>
        <dbReference type="SAM" id="MobiDB-lite"/>
    </source>
</evidence>
<dbReference type="Pfam" id="PF03692">
    <property type="entry name" value="CxxCxxCC"/>
    <property type="match status" value="1"/>
</dbReference>
<dbReference type="PANTHER" id="PTHR35866:SF1">
    <property type="entry name" value="YKGJ FAMILY CYSTEINE CLUSTER PROTEIN"/>
    <property type="match status" value="1"/>
</dbReference>
<dbReference type="PANTHER" id="PTHR35866">
    <property type="entry name" value="PUTATIVE-RELATED"/>
    <property type="match status" value="1"/>
</dbReference>
<dbReference type="InterPro" id="IPR005358">
    <property type="entry name" value="Puta_zinc/iron-chelating_dom"/>
</dbReference>
<protein>
    <recommendedName>
        <fullName evidence="3">YkgJ family cysteine cluster protein</fullName>
    </recommendedName>
</protein>
<dbReference type="EMBL" id="LR026963">
    <property type="protein sequence ID" value="VBB69596.1"/>
    <property type="molecule type" value="Genomic_DNA"/>
</dbReference>